<name>A0A9P4N054_9PLEO</name>
<dbReference type="SUPFAM" id="SSF54160">
    <property type="entry name" value="Chromo domain-like"/>
    <property type="match status" value="1"/>
</dbReference>
<dbReference type="InterPro" id="IPR016197">
    <property type="entry name" value="Chromo-like_dom_sf"/>
</dbReference>
<organism evidence="3 4">
    <name type="scientific">Delitschia confertaspora ATCC 74209</name>
    <dbReference type="NCBI Taxonomy" id="1513339"/>
    <lineage>
        <taxon>Eukaryota</taxon>
        <taxon>Fungi</taxon>
        <taxon>Dikarya</taxon>
        <taxon>Ascomycota</taxon>
        <taxon>Pezizomycotina</taxon>
        <taxon>Dothideomycetes</taxon>
        <taxon>Pleosporomycetidae</taxon>
        <taxon>Pleosporales</taxon>
        <taxon>Delitschiaceae</taxon>
        <taxon>Delitschia</taxon>
    </lineage>
</organism>
<evidence type="ECO:0000259" key="2">
    <source>
        <dbReference type="PROSITE" id="PS50013"/>
    </source>
</evidence>
<gene>
    <name evidence="3" type="ORF">GQ43DRAFT_368875</name>
</gene>
<comment type="subunit">
    <text evidence="1">Component of the NuA4 histone acetyltransferase complex.</text>
</comment>
<keyword evidence="4" id="KW-1185">Reference proteome</keyword>
<dbReference type="GO" id="GO:0006338">
    <property type="term" value="P:chromatin remodeling"/>
    <property type="evidence" value="ECO:0007669"/>
    <property type="project" value="UniProtKB-ARBA"/>
</dbReference>
<dbReference type="Gene3D" id="2.40.50.40">
    <property type="match status" value="1"/>
</dbReference>
<dbReference type="InterPro" id="IPR000953">
    <property type="entry name" value="Chromo/chromo_shadow_dom"/>
</dbReference>
<comment type="caution">
    <text evidence="3">The sequence shown here is derived from an EMBL/GenBank/DDBJ whole genome shotgun (WGS) entry which is preliminary data.</text>
</comment>
<dbReference type="OrthoDB" id="3647690at2759"/>
<feature type="domain" description="Chromo" evidence="2">
    <location>
        <begin position="9"/>
        <end position="55"/>
    </location>
</feature>
<evidence type="ECO:0000313" key="4">
    <source>
        <dbReference type="Proteomes" id="UP000799536"/>
    </source>
</evidence>
<feature type="non-terminal residue" evidence="3">
    <location>
        <position position="55"/>
    </location>
</feature>
<evidence type="ECO:0000256" key="1">
    <source>
        <dbReference type="ARBA" id="ARBA00011353"/>
    </source>
</evidence>
<proteinExistence type="predicted"/>
<dbReference type="AlphaFoldDB" id="A0A9P4N054"/>
<dbReference type="EMBL" id="ML993932">
    <property type="protein sequence ID" value="KAF2202550.1"/>
    <property type="molecule type" value="Genomic_DNA"/>
</dbReference>
<dbReference type="Proteomes" id="UP000799536">
    <property type="component" value="Unassembled WGS sequence"/>
</dbReference>
<dbReference type="PROSITE" id="PS50013">
    <property type="entry name" value="CHROMO_2"/>
    <property type="match status" value="1"/>
</dbReference>
<sequence length="55" mass="6441">MAPRKKAKYAADIILAEKDGKYLIKWQGRDPKTKKPYEPTWEPKGYANRALVKDY</sequence>
<protein>
    <recommendedName>
        <fullName evidence="2">Chromo domain-containing protein</fullName>
    </recommendedName>
</protein>
<evidence type="ECO:0000313" key="3">
    <source>
        <dbReference type="EMBL" id="KAF2202550.1"/>
    </source>
</evidence>
<accession>A0A9P4N054</accession>
<reference evidence="3" key="1">
    <citation type="journal article" date="2020" name="Stud. Mycol.">
        <title>101 Dothideomycetes genomes: a test case for predicting lifestyles and emergence of pathogens.</title>
        <authorList>
            <person name="Haridas S."/>
            <person name="Albert R."/>
            <person name="Binder M."/>
            <person name="Bloem J."/>
            <person name="Labutti K."/>
            <person name="Salamov A."/>
            <person name="Andreopoulos B."/>
            <person name="Baker S."/>
            <person name="Barry K."/>
            <person name="Bills G."/>
            <person name="Bluhm B."/>
            <person name="Cannon C."/>
            <person name="Castanera R."/>
            <person name="Culley D."/>
            <person name="Daum C."/>
            <person name="Ezra D."/>
            <person name="Gonzalez J."/>
            <person name="Henrissat B."/>
            <person name="Kuo A."/>
            <person name="Liang C."/>
            <person name="Lipzen A."/>
            <person name="Lutzoni F."/>
            <person name="Magnuson J."/>
            <person name="Mondo S."/>
            <person name="Nolan M."/>
            <person name="Ohm R."/>
            <person name="Pangilinan J."/>
            <person name="Park H.-J."/>
            <person name="Ramirez L."/>
            <person name="Alfaro M."/>
            <person name="Sun H."/>
            <person name="Tritt A."/>
            <person name="Yoshinaga Y."/>
            <person name="Zwiers L.-H."/>
            <person name="Turgeon B."/>
            <person name="Goodwin S."/>
            <person name="Spatafora J."/>
            <person name="Crous P."/>
            <person name="Grigoriev I."/>
        </authorList>
    </citation>
    <scope>NUCLEOTIDE SEQUENCE</scope>
    <source>
        <strain evidence="3">ATCC 74209</strain>
    </source>
</reference>